<dbReference type="KEGG" id="bbel:109475364"/>
<dbReference type="Gene3D" id="2.40.20.10">
    <property type="entry name" value="Plasminogen Kringle 4"/>
    <property type="match status" value="1"/>
</dbReference>
<dbReference type="InterPro" id="IPR038178">
    <property type="entry name" value="Kringle_sf"/>
</dbReference>
<dbReference type="SUPFAM" id="SSF56436">
    <property type="entry name" value="C-type lectin-like"/>
    <property type="match status" value="2"/>
</dbReference>
<dbReference type="PROSITE" id="PS50068">
    <property type="entry name" value="LDLRA_2"/>
    <property type="match status" value="1"/>
</dbReference>
<sequence length="1103" mass="122721">MKTPKTQDERRRRSQCCLNGYVFHQHSRRCFKAFNNRTTYNGAVSRCSLDRGTLAIPRDSPTNEFLIGLKNGVDNNAPFRFGLTDVLQEGVWIWDDNVPLGDFRAWGPGEPNNAGDEDCAEYFTESDSHSNTWNDGTCTEADRKFICQLSQLVIPTTTVENSTPHAPTSTTAENIIPQTTTSTTVEYSTLNAIASTTVEYSTPQAPTSATVENSTPKVPAPASTTVERSTISIPSSECPPGYTAHNASCFKAHNQDKTYSQARQVCAADGGLLAMPKDREVDNFLMELKNAVDPNSPFWFGLNNQNGEEGWAWEDGTPYSPTADWTGWQPGEPDNNGGEQCVNHFGTGWNDAPCSSAHKFICQLNEAVQCPLGYFRCEHGHACTLTWRRCDGRTDCPDGSDEDGCECLPIPGDFNLGIRLAMLPNQLGQTTFQEIRNSPAMDLLSSVNDTKSRHPEFQEFASTVIFPRCFVCEEKITNFSSSLHANNSTPCANTTLLPCRSWCEEVLNMADAEIKSRFPTCDLFPPPQHRCWNPEPEKRNNEVCFHGNGMNYRGAWSTTKSGEGCVNWSAAQADFYRIEYPWADINNNYCRNPAGLERPFCLLEDGSQQECDVIPCNADGCWDMGPPNYGSRSPVKRFYYVGERVAFTCNEGYSLKFGYTSEVRCNEGGIWQYDKPSCTVNIKGRLEEDVLVVYSPNLAPETENHTQPVISFNGSIELIVDLEEKKELLVASLVIDFTWQDSRLSWDPKYYHNISSFSVPGSSIWTPTLTLKRNADPLYQGLRKDVPVRVSSNGQITWRVETLTTTVCDADPFYFPADTMECAICFSASSATEQTIECREGSLCNVLSTARQEGEWYRKDRFFSKGNTEACFTVQLERIPLFHIATTVGPCVILVVLMTITFVMPIDRGDRISFGVTILLSMVVTLVFVTDVLPVKGALPFFATLIVVWMALMGVFLFITMIVITIHDREGSLSPRAKTFFLCYMAKFLLLGDLTVKEAAGEDDETGPNGFLTDDMAEVDVESPANLRETTRQPPVSPAPPASLEVAGFRDLIRGVEELTRAAKSEPEVSDYTLLTKVLDRLCLFIYVIAIAVAVPMTMYLGK</sequence>
<keyword evidence="9" id="KW-0472">Membrane</keyword>
<keyword evidence="4 6" id="KW-1015">Disulfide bond</keyword>
<dbReference type="SMART" id="SM00192">
    <property type="entry name" value="LDLa"/>
    <property type="match status" value="1"/>
</dbReference>
<dbReference type="CDD" id="cd00037">
    <property type="entry name" value="CLECT"/>
    <property type="match status" value="2"/>
</dbReference>
<dbReference type="CDD" id="cd19051">
    <property type="entry name" value="LGIC_TM_cation"/>
    <property type="match status" value="1"/>
</dbReference>
<dbReference type="InterPro" id="IPR035976">
    <property type="entry name" value="Sushi/SCR/CCP_sf"/>
</dbReference>
<dbReference type="PRINTS" id="PR00018">
    <property type="entry name" value="KRINGLE"/>
</dbReference>
<evidence type="ECO:0000256" key="1">
    <source>
        <dbReference type="ARBA" id="ARBA00004141"/>
    </source>
</evidence>
<keyword evidence="2 5" id="KW-0420">Kringle</keyword>
<dbReference type="Gene3D" id="1.10.2000.10">
    <property type="entry name" value="Frizzled cysteine-rich domain"/>
    <property type="match status" value="1"/>
</dbReference>
<feature type="domain" description="C-type lectin" evidence="10">
    <location>
        <begin position="26"/>
        <end position="140"/>
    </location>
</feature>
<dbReference type="CDD" id="cd00112">
    <property type="entry name" value="LDLa"/>
    <property type="match status" value="1"/>
</dbReference>
<feature type="domain" description="C-type lectin" evidence="10">
    <location>
        <begin position="245"/>
        <end position="363"/>
    </location>
</feature>
<dbReference type="Pfam" id="PF02932">
    <property type="entry name" value="Neur_chan_memb"/>
    <property type="match status" value="1"/>
</dbReference>
<dbReference type="AlphaFoldDB" id="A0A6P4Z4M4"/>
<dbReference type="PROSITE" id="PS50070">
    <property type="entry name" value="KRINGLE_2"/>
    <property type="match status" value="1"/>
</dbReference>
<dbReference type="Pfam" id="PF00084">
    <property type="entry name" value="Sushi"/>
    <property type="match status" value="1"/>
</dbReference>
<dbReference type="RefSeq" id="XP_019631533.1">
    <property type="nucleotide sequence ID" value="XM_019775974.1"/>
</dbReference>
<dbReference type="InterPro" id="IPR038050">
    <property type="entry name" value="Neuro_actylchol_rec"/>
</dbReference>
<dbReference type="PANTHER" id="PTHR46335">
    <property type="entry name" value="CUBILIN"/>
    <property type="match status" value="1"/>
</dbReference>
<dbReference type="SUPFAM" id="SSF90112">
    <property type="entry name" value="Neurotransmitter-gated ion-channel transmembrane pore"/>
    <property type="match status" value="1"/>
</dbReference>
<dbReference type="SMART" id="SM00032">
    <property type="entry name" value="CCP"/>
    <property type="match status" value="1"/>
</dbReference>
<dbReference type="SUPFAM" id="SSF57535">
    <property type="entry name" value="Complement control module/SCR domain"/>
    <property type="match status" value="1"/>
</dbReference>
<organism evidence="13 14">
    <name type="scientific">Branchiostoma belcheri</name>
    <name type="common">Amphioxus</name>
    <dbReference type="NCBI Taxonomy" id="7741"/>
    <lineage>
        <taxon>Eukaryota</taxon>
        <taxon>Metazoa</taxon>
        <taxon>Chordata</taxon>
        <taxon>Cephalochordata</taxon>
        <taxon>Leptocardii</taxon>
        <taxon>Amphioxiformes</taxon>
        <taxon>Branchiostomatidae</taxon>
        <taxon>Branchiostoma</taxon>
    </lineage>
</organism>
<evidence type="ECO:0000256" key="9">
    <source>
        <dbReference type="SAM" id="Phobius"/>
    </source>
</evidence>
<dbReference type="GO" id="GO:0016020">
    <property type="term" value="C:membrane"/>
    <property type="evidence" value="ECO:0007669"/>
    <property type="project" value="UniProtKB-SubCell"/>
</dbReference>
<dbReference type="SMART" id="SM00034">
    <property type="entry name" value="CLECT"/>
    <property type="match status" value="2"/>
</dbReference>
<dbReference type="Gene3D" id="4.10.400.10">
    <property type="entry name" value="Low-density Lipoprotein Receptor"/>
    <property type="match status" value="1"/>
</dbReference>
<reference evidence="14" key="1">
    <citation type="submission" date="2025-08" db="UniProtKB">
        <authorList>
            <consortium name="RefSeq"/>
        </authorList>
    </citation>
    <scope>IDENTIFICATION</scope>
    <source>
        <tissue evidence="14">Gonad</tissue>
    </source>
</reference>
<dbReference type="Pfam" id="PF02931">
    <property type="entry name" value="Neur_chan_LBD"/>
    <property type="match status" value="1"/>
</dbReference>
<feature type="transmembrane region" description="Helical" evidence="9">
    <location>
        <begin position="1082"/>
        <end position="1102"/>
    </location>
</feature>
<dbReference type="InterPro" id="IPR036734">
    <property type="entry name" value="Neur_chan_lig-bd_sf"/>
</dbReference>
<dbReference type="PROSITE" id="PS00615">
    <property type="entry name" value="C_TYPE_LECTIN_1"/>
    <property type="match status" value="2"/>
</dbReference>
<dbReference type="GO" id="GO:0005230">
    <property type="term" value="F:extracellular ligand-gated monoatomic ion channel activity"/>
    <property type="evidence" value="ECO:0007669"/>
    <property type="project" value="InterPro"/>
</dbReference>
<dbReference type="FunFam" id="1.10.2000.10:FF:000030">
    <property type="entry name" value="Uncharacterized protein"/>
    <property type="match status" value="1"/>
</dbReference>
<dbReference type="InterPro" id="IPR006202">
    <property type="entry name" value="Neur_chan_lig-bd"/>
</dbReference>
<dbReference type="Pfam" id="PF00051">
    <property type="entry name" value="Kringle"/>
    <property type="match status" value="1"/>
</dbReference>
<comment type="caution">
    <text evidence="5">Lacks conserved residue(s) required for the propagation of feature annotation.</text>
</comment>
<evidence type="ECO:0000256" key="4">
    <source>
        <dbReference type="ARBA" id="ARBA00023157"/>
    </source>
</evidence>
<dbReference type="SUPFAM" id="SSF63712">
    <property type="entry name" value="Nicotinic receptor ligand binding domain-like"/>
    <property type="match status" value="1"/>
</dbReference>
<feature type="domain" description="Kringle" evidence="11">
    <location>
        <begin position="543"/>
        <end position="616"/>
    </location>
</feature>
<evidence type="ECO:0000256" key="7">
    <source>
        <dbReference type="PROSITE-ProRule" id="PRU00302"/>
    </source>
</evidence>
<dbReference type="Pfam" id="PF00057">
    <property type="entry name" value="Ldl_recept_a"/>
    <property type="match status" value="1"/>
</dbReference>
<dbReference type="Proteomes" id="UP000515135">
    <property type="component" value="Unplaced"/>
</dbReference>
<dbReference type="InterPro" id="IPR016187">
    <property type="entry name" value="CTDL_fold"/>
</dbReference>
<evidence type="ECO:0000256" key="8">
    <source>
        <dbReference type="SAM" id="MobiDB-lite"/>
    </source>
</evidence>
<feature type="disulfide bond" evidence="6">
    <location>
        <begin position="390"/>
        <end position="405"/>
    </location>
</feature>
<dbReference type="InterPro" id="IPR006029">
    <property type="entry name" value="Neurotrans-gated_channel_TM"/>
</dbReference>
<evidence type="ECO:0000259" key="10">
    <source>
        <dbReference type="PROSITE" id="PS50041"/>
    </source>
</evidence>
<proteinExistence type="predicted"/>
<dbReference type="SUPFAM" id="SSF57424">
    <property type="entry name" value="LDL receptor-like module"/>
    <property type="match status" value="1"/>
</dbReference>
<keyword evidence="7" id="KW-0768">Sushi</keyword>
<dbReference type="InterPro" id="IPR036790">
    <property type="entry name" value="Frizzled_dom_sf"/>
</dbReference>
<dbReference type="FunFam" id="2.40.20.10:FF:000037">
    <property type="entry name" value="Uncharacterized protein"/>
    <property type="match status" value="1"/>
</dbReference>
<dbReference type="OrthoDB" id="5975154at2759"/>
<keyword evidence="3" id="KW-0732">Signal</keyword>
<keyword evidence="13" id="KW-1185">Reference proteome</keyword>
<dbReference type="Gene3D" id="2.70.170.10">
    <property type="entry name" value="Neurotransmitter-gated ion-channel ligand-binding domain"/>
    <property type="match status" value="1"/>
</dbReference>
<dbReference type="Gene3D" id="1.20.58.390">
    <property type="entry name" value="Neurotransmitter-gated ion-channel transmembrane domain"/>
    <property type="match status" value="1"/>
</dbReference>
<gene>
    <name evidence="14" type="primary">LOC109475364</name>
</gene>
<dbReference type="Gene3D" id="2.10.70.10">
    <property type="entry name" value="Complement Module, domain 1"/>
    <property type="match status" value="1"/>
</dbReference>
<evidence type="ECO:0000259" key="11">
    <source>
        <dbReference type="PROSITE" id="PS50070"/>
    </source>
</evidence>
<evidence type="ECO:0000256" key="5">
    <source>
        <dbReference type="PROSITE-ProRule" id="PRU00121"/>
    </source>
</evidence>
<dbReference type="Gene3D" id="3.10.100.10">
    <property type="entry name" value="Mannose-Binding Protein A, subunit A"/>
    <property type="match status" value="2"/>
</dbReference>
<dbReference type="InterPro" id="IPR000001">
    <property type="entry name" value="Kringle"/>
</dbReference>
<dbReference type="PROSITE" id="PS50923">
    <property type="entry name" value="SUSHI"/>
    <property type="match status" value="1"/>
</dbReference>
<evidence type="ECO:0000313" key="14">
    <source>
        <dbReference type="RefSeq" id="XP_019631533.1"/>
    </source>
</evidence>
<keyword evidence="9" id="KW-1133">Transmembrane helix</keyword>
<keyword evidence="9" id="KW-0812">Transmembrane</keyword>
<feature type="domain" description="Sushi" evidence="12">
    <location>
        <begin position="609"/>
        <end position="680"/>
    </location>
</feature>
<dbReference type="InterPro" id="IPR036055">
    <property type="entry name" value="LDL_receptor-like_sf"/>
</dbReference>
<name>A0A6P4Z4M4_BRABE</name>
<evidence type="ECO:0000259" key="12">
    <source>
        <dbReference type="PROSITE" id="PS50923"/>
    </source>
</evidence>
<dbReference type="GeneID" id="109475364"/>
<dbReference type="CDD" id="cd18989">
    <property type="entry name" value="LGIC_ECD_cation"/>
    <property type="match status" value="1"/>
</dbReference>
<dbReference type="CDD" id="cd00033">
    <property type="entry name" value="CCP"/>
    <property type="match status" value="1"/>
</dbReference>
<evidence type="ECO:0000256" key="6">
    <source>
        <dbReference type="PROSITE-ProRule" id="PRU00124"/>
    </source>
</evidence>
<dbReference type="InterPro" id="IPR000436">
    <property type="entry name" value="Sushi_SCR_CCP_dom"/>
</dbReference>
<dbReference type="InterPro" id="IPR036719">
    <property type="entry name" value="Neuro-gated_channel_TM_sf"/>
</dbReference>
<dbReference type="CDD" id="cd07066">
    <property type="entry name" value="CRD_FZ"/>
    <property type="match status" value="1"/>
</dbReference>
<dbReference type="Pfam" id="PF00059">
    <property type="entry name" value="Lectin_C"/>
    <property type="match status" value="2"/>
</dbReference>
<dbReference type="InterPro" id="IPR018378">
    <property type="entry name" value="C-type_lectin_CS"/>
</dbReference>
<evidence type="ECO:0000313" key="13">
    <source>
        <dbReference type="Proteomes" id="UP000515135"/>
    </source>
</evidence>
<feature type="region of interest" description="Disordered" evidence="8">
    <location>
        <begin position="203"/>
        <end position="234"/>
    </location>
</feature>
<evidence type="ECO:0000256" key="3">
    <source>
        <dbReference type="ARBA" id="ARBA00022729"/>
    </source>
</evidence>
<dbReference type="PROSITE" id="PS50041">
    <property type="entry name" value="C_TYPE_LECTIN_2"/>
    <property type="match status" value="2"/>
</dbReference>
<feature type="transmembrane region" description="Helical" evidence="9">
    <location>
        <begin position="912"/>
        <end position="929"/>
    </location>
</feature>
<accession>A0A6P4Z4M4</accession>
<evidence type="ECO:0000256" key="2">
    <source>
        <dbReference type="ARBA" id="ARBA00022572"/>
    </source>
</evidence>
<dbReference type="FunFam" id="2.70.170.10:FF:000064">
    <property type="entry name" value="Uncharacterized protein"/>
    <property type="match status" value="1"/>
</dbReference>
<dbReference type="SUPFAM" id="SSF57440">
    <property type="entry name" value="Kringle-like"/>
    <property type="match status" value="1"/>
</dbReference>
<dbReference type="FunFam" id="2.10.70.10:FF:000168">
    <property type="entry name" value="Uncharacterized protein"/>
    <property type="match status" value="1"/>
</dbReference>
<dbReference type="InterPro" id="IPR016186">
    <property type="entry name" value="C-type_lectin-like/link_sf"/>
</dbReference>
<dbReference type="InterPro" id="IPR001304">
    <property type="entry name" value="C-type_lectin-like"/>
</dbReference>
<feature type="transmembrane region" description="Helical" evidence="9">
    <location>
        <begin position="941"/>
        <end position="966"/>
    </location>
</feature>
<comment type="subcellular location">
    <subcellularLocation>
        <location evidence="1">Membrane</location>
        <topology evidence="1">Multi-pass membrane protein</topology>
    </subcellularLocation>
</comment>
<dbReference type="InterPro" id="IPR013806">
    <property type="entry name" value="Kringle-like"/>
</dbReference>
<protein>
    <submittedName>
        <fullName evidence="14">Uncharacterized protein LOC109475364</fullName>
    </submittedName>
</protein>
<dbReference type="SMART" id="SM00130">
    <property type="entry name" value="KR"/>
    <property type="match status" value="1"/>
</dbReference>
<dbReference type="InterPro" id="IPR002172">
    <property type="entry name" value="LDrepeatLR_classA_rpt"/>
</dbReference>
<feature type="transmembrane region" description="Helical" evidence="9">
    <location>
        <begin position="881"/>
        <end position="900"/>
    </location>
</feature>
<dbReference type="PANTHER" id="PTHR46335:SF1">
    <property type="entry name" value="CUBILIN"/>
    <property type="match status" value="1"/>
</dbReference>